<dbReference type="InterPro" id="IPR000089">
    <property type="entry name" value="Biotin_lipoyl"/>
</dbReference>
<sequence>MNITIDDQTYEVDVEVSEPEPVRPVTLVAGQARMPAVAASAPPGRGADMETVADESKVCRSPVNGLVTQVVTHPDQVVQIDDVLLVLEAMKMETKITAPVAATVAKVNVTVGDAVRAGQVLVEFA</sequence>
<dbReference type="Pfam" id="PF00364">
    <property type="entry name" value="Biotin_lipoyl"/>
    <property type="match status" value="1"/>
</dbReference>
<protein>
    <submittedName>
        <fullName evidence="3">Biotin/lipoyl-binding protein</fullName>
    </submittedName>
</protein>
<evidence type="ECO:0000259" key="2">
    <source>
        <dbReference type="PROSITE" id="PS50968"/>
    </source>
</evidence>
<dbReference type="PROSITE" id="PS50968">
    <property type="entry name" value="BIOTINYL_LIPOYL"/>
    <property type="match status" value="1"/>
</dbReference>
<evidence type="ECO:0000313" key="3">
    <source>
        <dbReference type="EMBL" id="GAA1784598.1"/>
    </source>
</evidence>
<organism evidence="3 4">
    <name type="scientific">Luedemannella flava</name>
    <dbReference type="NCBI Taxonomy" id="349316"/>
    <lineage>
        <taxon>Bacteria</taxon>
        <taxon>Bacillati</taxon>
        <taxon>Actinomycetota</taxon>
        <taxon>Actinomycetes</taxon>
        <taxon>Micromonosporales</taxon>
        <taxon>Micromonosporaceae</taxon>
        <taxon>Luedemannella</taxon>
    </lineage>
</organism>
<dbReference type="Proteomes" id="UP001500218">
    <property type="component" value="Unassembled WGS sequence"/>
</dbReference>
<dbReference type="InterPro" id="IPR011053">
    <property type="entry name" value="Single_hybrid_motif"/>
</dbReference>
<dbReference type="Gene3D" id="2.40.50.100">
    <property type="match status" value="1"/>
</dbReference>
<dbReference type="EMBL" id="BAAALT010000004">
    <property type="protein sequence ID" value="GAA1784598.1"/>
    <property type="molecule type" value="Genomic_DNA"/>
</dbReference>
<comment type="caution">
    <text evidence="3">The sequence shown here is derived from an EMBL/GenBank/DDBJ whole genome shotgun (WGS) entry which is preliminary data.</text>
</comment>
<evidence type="ECO:0000256" key="1">
    <source>
        <dbReference type="ARBA" id="ARBA00023267"/>
    </source>
</evidence>
<keyword evidence="1" id="KW-0092">Biotin</keyword>
<evidence type="ECO:0000313" key="4">
    <source>
        <dbReference type="Proteomes" id="UP001500218"/>
    </source>
</evidence>
<gene>
    <name evidence="3" type="ORF">GCM10009682_03440</name>
</gene>
<keyword evidence="4" id="KW-1185">Reference proteome</keyword>
<name>A0ABN2LDQ8_9ACTN</name>
<reference evidence="3 4" key="1">
    <citation type="journal article" date="2019" name="Int. J. Syst. Evol. Microbiol.">
        <title>The Global Catalogue of Microorganisms (GCM) 10K type strain sequencing project: providing services to taxonomists for standard genome sequencing and annotation.</title>
        <authorList>
            <consortium name="The Broad Institute Genomics Platform"/>
            <consortium name="The Broad Institute Genome Sequencing Center for Infectious Disease"/>
            <person name="Wu L."/>
            <person name="Ma J."/>
        </authorList>
    </citation>
    <scope>NUCLEOTIDE SEQUENCE [LARGE SCALE GENOMIC DNA]</scope>
    <source>
        <strain evidence="3 4">JCM 13250</strain>
    </source>
</reference>
<dbReference type="PANTHER" id="PTHR45266:SF3">
    <property type="entry name" value="OXALOACETATE DECARBOXYLASE ALPHA CHAIN"/>
    <property type="match status" value="1"/>
</dbReference>
<dbReference type="PANTHER" id="PTHR45266">
    <property type="entry name" value="OXALOACETATE DECARBOXYLASE ALPHA CHAIN"/>
    <property type="match status" value="1"/>
</dbReference>
<dbReference type="PROSITE" id="PS00188">
    <property type="entry name" value="BIOTIN"/>
    <property type="match status" value="1"/>
</dbReference>
<proteinExistence type="predicted"/>
<accession>A0ABN2LDQ8</accession>
<dbReference type="InterPro" id="IPR050709">
    <property type="entry name" value="Biotin_Carboxyl_Carrier/Decarb"/>
</dbReference>
<dbReference type="CDD" id="cd06850">
    <property type="entry name" value="biotinyl_domain"/>
    <property type="match status" value="1"/>
</dbReference>
<dbReference type="InterPro" id="IPR001882">
    <property type="entry name" value="Biotin_BS"/>
</dbReference>
<feature type="domain" description="Lipoyl-binding" evidence="2">
    <location>
        <begin position="49"/>
        <end position="125"/>
    </location>
</feature>
<dbReference type="RefSeq" id="WP_344125437.1">
    <property type="nucleotide sequence ID" value="NZ_BAAALT010000004.1"/>
</dbReference>
<dbReference type="SUPFAM" id="SSF51230">
    <property type="entry name" value="Single hybrid motif"/>
    <property type="match status" value="1"/>
</dbReference>